<name>A0A554VEH6_9FLAO</name>
<dbReference type="RefSeq" id="WP_143918066.1">
    <property type="nucleotide sequence ID" value="NZ_CANMXV010000067.1"/>
</dbReference>
<evidence type="ECO:0000313" key="2">
    <source>
        <dbReference type="Proteomes" id="UP000318833"/>
    </source>
</evidence>
<sequence length="112" mass="13422">MTTSDMLIQIRIKNRVLLILMLLEQNPRYQKMSKKQKRVIEKMIDEFVDMNTPGERTMKIGKKLIYQLSPKEAVQLNNYDLKPKANVMLQIETKIKYYLDKLKKMLIPKIFF</sequence>
<comment type="caution">
    <text evidence="1">The sequence shown here is derived from an EMBL/GenBank/DDBJ whole genome shotgun (WGS) entry which is preliminary data.</text>
</comment>
<dbReference type="Proteomes" id="UP000318833">
    <property type="component" value="Unassembled WGS sequence"/>
</dbReference>
<accession>A0A554VEH6</accession>
<protein>
    <submittedName>
        <fullName evidence="1">Uncharacterized protein</fullName>
    </submittedName>
</protein>
<reference evidence="1 2" key="1">
    <citation type="submission" date="2019-07" db="EMBL/GenBank/DDBJ databases">
        <title>The draft genome sequence of Aquimarina algiphila M91.</title>
        <authorList>
            <person name="Meng X."/>
        </authorList>
    </citation>
    <scope>NUCLEOTIDE SEQUENCE [LARGE SCALE GENOMIC DNA]</scope>
    <source>
        <strain evidence="1 2">M91</strain>
    </source>
</reference>
<organism evidence="1 2">
    <name type="scientific">Aquimarina algiphila</name>
    <dbReference type="NCBI Taxonomy" id="2047982"/>
    <lineage>
        <taxon>Bacteria</taxon>
        <taxon>Pseudomonadati</taxon>
        <taxon>Bacteroidota</taxon>
        <taxon>Flavobacteriia</taxon>
        <taxon>Flavobacteriales</taxon>
        <taxon>Flavobacteriaceae</taxon>
        <taxon>Aquimarina</taxon>
    </lineage>
</organism>
<keyword evidence="2" id="KW-1185">Reference proteome</keyword>
<dbReference type="AlphaFoldDB" id="A0A554VEH6"/>
<dbReference type="EMBL" id="VLNR01000061">
    <property type="protein sequence ID" value="TSE05423.1"/>
    <property type="molecule type" value="Genomic_DNA"/>
</dbReference>
<evidence type="ECO:0000313" key="1">
    <source>
        <dbReference type="EMBL" id="TSE05423.1"/>
    </source>
</evidence>
<proteinExistence type="predicted"/>
<gene>
    <name evidence="1" type="ORF">FOF46_22940</name>
</gene>